<dbReference type="PANTHER" id="PTHR24416:SF594">
    <property type="entry name" value="PROTEIN KINASE DOMAIN-CONTAINING PROTEIN"/>
    <property type="match status" value="1"/>
</dbReference>
<dbReference type="GO" id="GO:0012505">
    <property type="term" value="C:endomembrane system"/>
    <property type="evidence" value="ECO:0007669"/>
    <property type="project" value="UniProtKB-SubCell"/>
</dbReference>
<dbReference type="InterPro" id="IPR011009">
    <property type="entry name" value="Kinase-like_dom_sf"/>
</dbReference>
<comment type="caution">
    <text evidence="13">The sequence shown here is derived from an EMBL/GenBank/DDBJ whole genome shotgun (WGS) entry which is preliminary data.</text>
</comment>
<dbReference type="InterPro" id="IPR000719">
    <property type="entry name" value="Prot_kinase_dom"/>
</dbReference>
<dbReference type="Gene3D" id="1.10.510.10">
    <property type="entry name" value="Transferase(Phosphotransferase) domain 1"/>
    <property type="match status" value="1"/>
</dbReference>
<dbReference type="SMART" id="SM00219">
    <property type="entry name" value="TyrKc"/>
    <property type="match status" value="1"/>
</dbReference>
<dbReference type="SUPFAM" id="SSF56112">
    <property type="entry name" value="Protein kinase-like (PK-like)"/>
    <property type="match status" value="1"/>
</dbReference>
<dbReference type="PROSITE" id="PS00107">
    <property type="entry name" value="PROTEIN_KINASE_ATP"/>
    <property type="match status" value="1"/>
</dbReference>
<evidence type="ECO:0000256" key="10">
    <source>
        <dbReference type="PROSITE-ProRule" id="PRU10141"/>
    </source>
</evidence>
<dbReference type="CDD" id="cd00192">
    <property type="entry name" value="PTKc"/>
    <property type="match status" value="1"/>
</dbReference>
<proteinExistence type="predicted"/>
<dbReference type="GO" id="GO:0005886">
    <property type="term" value="C:plasma membrane"/>
    <property type="evidence" value="ECO:0007669"/>
    <property type="project" value="TreeGrafter"/>
</dbReference>
<keyword evidence="6 10" id="KW-0067">ATP-binding</keyword>
<evidence type="ECO:0000256" key="2">
    <source>
        <dbReference type="ARBA" id="ARBA00004308"/>
    </source>
</evidence>
<organism evidence="13 14">
    <name type="scientific">Pseudolycoriella hygida</name>
    <dbReference type="NCBI Taxonomy" id="35572"/>
    <lineage>
        <taxon>Eukaryota</taxon>
        <taxon>Metazoa</taxon>
        <taxon>Ecdysozoa</taxon>
        <taxon>Arthropoda</taxon>
        <taxon>Hexapoda</taxon>
        <taxon>Insecta</taxon>
        <taxon>Pterygota</taxon>
        <taxon>Neoptera</taxon>
        <taxon>Endopterygota</taxon>
        <taxon>Diptera</taxon>
        <taxon>Nematocera</taxon>
        <taxon>Sciaroidea</taxon>
        <taxon>Sciaridae</taxon>
        <taxon>Pseudolycoriella</taxon>
    </lineage>
</organism>
<dbReference type="InterPro" id="IPR017441">
    <property type="entry name" value="Protein_kinase_ATP_BS"/>
</dbReference>
<comment type="subcellular location">
    <subcellularLocation>
        <location evidence="2">Endomembrane system</location>
    </subcellularLocation>
    <subcellularLocation>
        <location evidence="1">Membrane</location>
        <topology evidence="1">Single-pass membrane protein</topology>
    </subcellularLocation>
</comment>
<feature type="binding site" evidence="10">
    <location>
        <position position="396"/>
    </location>
    <ligand>
        <name>ATP</name>
        <dbReference type="ChEBI" id="CHEBI:30616"/>
    </ligand>
</feature>
<dbReference type="AlphaFoldDB" id="A0A9Q0S910"/>
<feature type="domain" description="Protein kinase" evidence="12">
    <location>
        <begin position="362"/>
        <end position="701"/>
    </location>
</feature>
<evidence type="ECO:0000313" key="14">
    <source>
        <dbReference type="Proteomes" id="UP001151699"/>
    </source>
</evidence>
<keyword evidence="11" id="KW-1133">Transmembrane helix</keyword>
<dbReference type="InterPro" id="IPR001245">
    <property type="entry name" value="Ser-Thr/Tyr_kinase_cat_dom"/>
</dbReference>
<dbReference type="GO" id="GO:0004714">
    <property type="term" value="F:transmembrane receptor protein tyrosine kinase activity"/>
    <property type="evidence" value="ECO:0007669"/>
    <property type="project" value="UniProtKB-EC"/>
</dbReference>
<evidence type="ECO:0000256" key="8">
    <source>
        <dbReference type="ARBA" id="ARBA00023137"/>
    </source>
</evidence>
<feature type="transmembrane region" description="Helical" evidence="11">
    <location>
        <begin position="294"/>
        <end position="317"/>
    </location>
</feature>
<dbReference type="GO" id="GO:0043235">
    <property type="term" value="C:receptor complex"/>
    <property type="evidence" value="ECO:0007669"/>
    <property type="project" value="TreeGrafter"/>
</dbReference>
<protein>
    <submittedName>
        <fullName evidence="13">Vascular endothelial growth factor receptor 1</fullName>
    </submittedName>
</protein>
<dbReference type="OrthoDB" id="3256376at2759"/>
<evidence type="ECO:0000256" key="9">
    <source>
        <dbReference type="ARBA" id="ARBA00051243"/>
    </source>
</evidence>
<keyword evidence="5" id="KW-0418">Kinase</keyword>
<evidence type="ECO:0000256" key="4">
    <source>
        <dbReference type="ARBA" id="ARBA00022741"/>
    </source>
</evidence>
<dbReference type="PANTHER" id="PTHR24416">
    <property type="entry name" value="TYROSINE-PROTEIN KINASE RECEPTOR"/>
    <property type="match status" value="1"/>
</dbReference>
<name>A0A9Q0S910_9DIPT</name>
<evidence type="ECO:0000256" key="6">
    <source>
        <dbReference type="ARBA" id="ARBA00022840"/>
    </source>
</evidence>
<dbReference type="Gene3D" id="3.30.200.20">
    <property type="entry name" value="Phosphorylase Kinase, domain 1"/>
    <property type="match status" value="1"/>
</dbReference>
<reference evidence="13" key="1">
    <citation type="submission" date="2022-07" db="EMBL/GenBank/DDBJ databases">
        <authorList>
            <person name="Trinca V."/>
            <person name="Uliana J.V.C."/>
            <person name="Torres T.T."/>
            <person name="Ward R.J."/>
            <person name="Monesi N."/>
        </authorList>
    </citation>
    <scope>NUCLEOTIDE SEQUENCE</scope>
    <source>
        <strain evidence="13">HSMRA1968</strain>
        <tissue evidence="13">Whole embryos</tissue>
    </source>
</reference>
<keyword evidence="3" id="KW-0808">Transferase</keyword>
<dbReference type="GO" id="GO:0051130">
    <property type="term" value="P:positive regulation of cellular component organization"/>
    <property type="evidence" value="ECO:0007669"/>
    <property type="project" value="UniProtKB-ARBA"/>
</dbReference>
<evidence type="ECO:0000256" key="5">
    <source>
        <dbReference type="ARBA" id="ARBA00022777"/>
    </source>
</evidence>
<dbReference type="Pfam" id="PF07714">
    <property type="entry name" value="PK_Tyr_Ser-Thr"/>
    <property type="match status" value="1"/>
</dbReference>
<dbReference type="InterPro" id="IPR050122">
    <property type="entry name" value="RTK"/>
</dbReference>
<dbReference type="InterPro" id="IPR020635">
    <property type="entry name" value="Tyr_kinase_cat_dom"/>
</dbReference>
<evidence type="ECO:0000256" key="3">
    <source>
        <dbReference type="ARBA" id="ARBA00022679"/>
    </source>
</evidence>
<accession>A0A9Q0S910</accession>
<gene>
    <name evidence="13" type="primary">FLT1_3</name>
    <name evidence="13" type="ORF">Bhyg_05232</name>
</gene>
<keyword evidence="13" id="KW-0675">Receptor</keyword>
<dbReference type="FunFam" id="1.10.510.10:FF:001512">
    <property type="entry name" value="Receptor tyrosine-protein kinase erbB-2"/>
    <property type="match status" value="1"/>
</dbReference>
<evidence type="ECO:0000256" key="11">
    <source>
        <dbReference type="SAM" id="Phobius"/>
    </source>
</evidence>
<keyword evidence="14" id="KW-1185">Reference proteome</keyword>
<sequence length="725" mass="82675">MRVNDQKCWVMLNTKMKIIGKYFSAIWIVSIAFLVEAEHVQIGSKPLTSELIHGKPPFEGFKVEAEVYSEGEKTLHLKITWDQNSTNDSIFHVLVNPIERELCHFEACNTHGEISYNATLFVPTKPPSSEEIYSHECEISPGCNYTVTVESDNYESEVIYRVPDPVGNVYSCHHAMELPHAKTSARMRGDELIIDWTISESFNVPSDIQVFVVVLITNLKDIKNVVEVFNHTLTSTNPQCGEFKWKVTSEDANYLTRTFIYDSHGCSSGYPFVAAAKANQEEPKPKVQPVQLKWLVIAVLSFGSAIILLVIPFIYYYRTKTKKPLSIGLFEQRTLPPGLTMELNPDYEELHCPPYEIPSSSIQIIRKIGDGAFGNVFFAKGRDICGIPGLQNIAVKQLKRPSDEQRNEFVLEIETMKKVSHHPNIVALLGFCTIKGPLRIVMEYVGCGDLKSYLLKLREKLNERYGRYSHFIRPFEPTEPLLDPPSGKYLEIMNSSTSYTSDGTASNENVERPSVTETMYTTLSSIEDTNFARNQLEYVLDHNELRNFATQIARGLEHLHKMKITHRDLAARNILIDEEKTLKISDFGLSRSGDYVHISNRVVPLRWLSIEAIRNRFYSEKSDVWAYAVVLWEIGSLGGHPYYGVDNDDILVHLTCGKRLPKPENCSKYLYDLMLSCWAYNPEDRPSVSNILEKLEPHEQCYVDFSEISSDYVFPPAVEQENMEK</sequence>
<dbReference type="GO" id="GO:0050793">
    <property type="term" value="P:regulation of developmental process"/>
    <property type="evidence" value="ECO:0007669"/>
    <property type="project" value="UniProtKB-ARBA"/>
</dbReference>
<dbReference type="Proteomes" id="UP001151699">
    <property type="component" value="Chromosome A"/>
</dbReference>
<dbReference type="GO" id="GO:0007169">
    <property type="term" value="P:cell surface receptor protein tyrosine kinase signaling pathway"/>
    <property type="evidence" value="ECO:0007669"/>
    <property type="project" value="TreeGrafter"/>
</dbReference>
<dbReference type="PROSITE" id="PS50011">
    <property type="entry name" value="PROTEIN_KINASE_DOM"/>
    <property type="match status" value="1"/>
</dbReference>
<evidence type="ECO:0000256" key="7">
    <source>
        <dbReference type="ARBA" id="ARBA00023136"/>
    </source>
</evidence>
<keyword evidence="7 11" id="KW-0472">Membrane</keyword>
<keyword evidence="4 10" id="KW-0547">Nucleotide-binding</keyword>
<dbReference type="GO" id="GO:0030182">
    <property type="term" value="P:neuron differentiation"/>
    <property type="evidence" value="ECO:0007669"/>
    <property type="project" value="UniProtKB-ARBA"/>
</dbReference>
<dbReference type="GO" id="GO:0005524">
    <property type="term" value="F:ATP binding"/>
    <property type="evidence" value="ECO:0007669"/>
    <property type="project" value="UniProtKB-UniRule"/>
</dbReference>
<keyword evidence="8" id="KW-0829">Tyrosine-protein kinase</keyword>
<dbReference type="EMBL" id="WJQU01000001">
    <property type="protein sequence ID" value="KAJ6649989.1"/>
    <property type="molecule type" value="Genomic_DNA"/>
</dbReference>
<dbReference type="GO" id="GO:0048468">
    <property type="term" value="P:cell development"/>
    <property type="evidence" value="ECO:0007669"/>
    <property type="project" value="UniProtKB-ARBA"/>
</dbReference>
<evidence type="ECO:0000259" key="12">
    <source>
        <dbReference type="PROSITE" id="PS50011"/>
    </source>
</evidence>
<comment type="catalytic activity">
    <reaction evidence="9">
        <text>L-tyrosyl-[protein] + ATP = O-phospho-L-tyrosyl-[protein] + ADP + H(+)</text>
        <dbReference type="Rhea" id="RHEA:10596"/>
        <dbReference type="Rhea" id="RHEA-COMP:10136"/>
        <dbReference type="Rhea" id="RHEA-COMP:20101"/>
        <dbReference type="ChEBI" id="CHEBI:15378"/>
        <dbReference type="ChEBI" id="CHEBI:30616"/>
        <dbReference type="ChEBI" id="CHEBI:46858"/>
        <dbReference type="ChEBI" id="CHEBI:61978"/>
        <dbReference type="ChEBI" id="CHEBI:456216"/>
        <dbReference type="EC" id="2.7.10.1"/>
    </reaction>
</comment>
<evidence type="ECO:0000313" key="13">
    <source>
        <dbReference type="EMBL" id="KAJ6649989.1"/>
    </source>
</evidence>
<dbReference type="PROSITE" id="PS00109">
    <property type="entry name" value="PROTEIN_KINASE_TYR"/>
    <property type="match status" value="1"/>
</dbReference>
<keyword evidence="11" id="KW-0812">Transmembrane</keyword>
<evidence type="ECO:0000256" key="1">
    <source>
        <dbReference type="ARBA" id="ARBA00004167"/>
    </source>
</evidence>
<dbReference type="InterPro" id="IPR008266">
    <property type="entry name" value="Tyr_kinase_AS"/>
</dbReference>